<dbReference type="PANTHER" id="PTHR34069:SF2">
    <property type="entry name" value="BETA-KETOACYL-[ACYL-CARRIER-PROTEIN] SYNTHASE III"/>
    <property type="match status" value="1"/>
</dbReference>
<dbReference type="AlphaFoldDB" id="A0A7W9LVX8"/>
<dbReference type="GO" id="GO:0044550">
    <property type="term" value="P:secondary metabolite biosynthetic process"/>
    <property type="evidence" value="ECO:0007669"/>
    <property type="project" value="TreeGrafter"/>
</dbReference>
<gene>
    <name evidence="4" type="ORF">HDA41_005993</name>
</gene>
<dbReference type="RefSeq" id="WP_184989325.1">
    <property type="nucleotide sequence ID" value="NZ_JACHNE010000001.1"/>
</dbReference>
<dbReference type="EMBL" id="JACHNE010000001">
    <property type="protein sequence ID" value="MBB5798029.1"/>
    <property type="molecule type" value="Genomic_DNA"/>
</dbReference>
<sequence length="317" mass="34105">MTRPLLTLERIESAMPGRTVAVEAMARPLGLSRAKVSLFRRVHGLHTLRLDDELPLVDLVVSAARDMVAGLAEPHRVRYVIHARAIHQVAPPTTDVAREVRDRLGLGHAEAFSLTQQNCATGLGALGVAAALLHGGDPRDRVLVVTGEKSFSPLVRLVPNTAIMGEAAAACLVAAGGTGHPVLSHVSRTLGEFSDLVSLPAEDLARFGKAYAPTLAEVVRRAVDEAGLTLPDIDLIIPHNVNLMAWRQTIAELDVPAERVFLDNVARYSHCFASDVFVNYTTLREEGRLTEGRHYVMASVGAGATFNAAVLTYRGPR</sequence>
<dbReference type="Proteomes" id="UP000590647">
    <property type="component" value="Unassembled WGS sequence"/>
</dbReference>
<dbReference type="Gene3D" id="3.40.47.10">
    <property type="match status" value="2"/>
</dbReference>
<comment type="caution">
    <text evidence="4">The sequence shown here is derived from an EMBL/GenBank/DDBJ whole genome shotgun (WGS) entry which is preliminary data.</text>
</comment>
<protein>
    <submittedName>
        <fullName evidence="4">3-oxoacyl-[acyl-carrier-protein] synthase-3</fullName>
        <ecNumber evidence="4">2.3.1.180</ecNumber>
    </submittedName>
</protein>
<evidence type="ECO:0000313" key="4">
    <source>
        <dbReference type="EMBL" id="MBB5798029.1"/>
    </source>
</evidence>
<dbReference type="CDD" id="cd00827">
    <property type="entry name" value="init_cond_enzymes"/>
    <property type="match status" value="1"/>
</dbReference>
<dbReference type="PANTHER" id="PTHR34069">
    <property type="entry name" value="3-OXOACYL-[ACYL-CARRIER-PROTEIN] SYNTHASE 3"/>
    <property type="match status" value="1"/>
</dbReference>
<organism evidence="4 5">
    <name type="scientific">Streptomyces caelestis</name>
    <dbReference type="NCBI Taxonomy" id="36816"/>
    <lineage>
        <taxon>Bacteria</taxon>
        <taxon>Bacillati</taxon>
        <taxon>Actinomycetota</taxon>
        <taxon>Actinomycetes</taxon>
        <taxon>Kitasatosporales</taxon>
        <taxon>Streptomycetaceae</taxon>
        <taxon>Streptomyces</taxon>
    </lineage>
</organism>
<keyword evidence="2 4" id="KW-0012">Acyltransferase</keyword>
<dbReference type="GO" id="GO:0033818">
    <property type="term" value="F:beta-ketoacyl-acyl-carrier-protein synthase III activity"/>
    <property type="evidence" value="ECO:0007669"/>
    <property type="project" value="UniProtKB-EC"/>
</dbReference>
<dbReference type="InterPro" id="IPR016039">
    <property type="entry name" value="Thiolase-like"/>
</dbReference>
<name>A0A7W9LVX8_9ACTN</name>
<feature type="domain" description="Beta-ketoacyl-[acyl-carrier-protein] synthase III C-terminal" evidence="3">
    <location>
        <begin position="224"/>
        <end position="312"/>
    </location>
</feature>
<evidence type="ECO:0000256" key="2">
    <source>
        <dbReference type="ARBA" id="ARBA00023315"/>
    </source>
</evidence>
<reference evidence="4 5" key="1">
    <citation type="submission" date="2020-08" db="EMBL/GenBank/DDBJ databases">
        <title>Sequencing the genomes of 1000 actinobacteria strains.</title>
        <authorList>
            <person name="Klenk H.-P."/>
        </authorList>
    </citation>
    <scope>NUCLEOTIDE SEQUENCE [LARGE SCALE GENOMIC DNA]</scope>
    <source>
        <strain evidence="4 5">DSM 40084</strain>
    </source>
</reference>
<accession>A0A7W9LVX8</accession>
<dbReference type="Pfam" id="PF08541">
    <property type="entry name" value="ACP_syn_III_C"/>
    <property type="match status" value="1"/>
</dbReference>
<dbReference type="InterPro" id="IPR013747">
    <property type="entry name" value="ACP_syn_III_C"/>
</dbReference>
<keyword evidence="1 4" id="KW-0808">Transferase</keyword>
<keyword evidence="5" id="KW-1185">Reference proteome</keyword>
<proteinExistence type="predicted"/>
<evidence type="ECO:0000256" key="1">
    <source>
        <dbReference type="ARBA" id="ARBA00022679"/>
    </source>
</evidence>
<dbReference type="SUPFAM" id="SSF53901">
    <property type="entry name" value="Thiolase-like"/>
    <property type="match status" value="1"/>
</dbReference>
<evidence type="ECO:0000313" key="5">
    <source>
        <dbReference type="Proteomes" id="UP000590647"/>
    </source>
</evidence>
<evidence type="ECO:0000259" key="3">
    <source>
        <dbReference type="Pfam" id="PF08541"/>
    </source>
</evidence>
<dbReference type="EC" id="2.3.1.180" evidence="4"/>